<dbReference type="Pfam" id="PF08573">
    <property type="entry name" value="SAE2"/>
    <property type="match status" value="1"/>
</dbReference>
<feature type="domain" description="DNA endonuclease activator Ctp1 C-terminal" evidence="6">
    <location>
        <begin position="654"/>
        <end position="765"/>
    </location>
</feature>
<evidence type="ECO:0000259" key="6">
    <source>
        <dbReference type="Pfam" id="PF08573"/>
    </source>
</evidence>
<feature type="compositionally biased region" description="Polar residues" evidence="5">
    <location>
        <begin position="301"/>
        <end position="310"/>
    </location>
</feature>
<evidence type="ECO:0000256" key="5">
    <source>
        <dbReference type="SAM" id="MobiDB-lite"/>
    </source>
</evidence>
<accession>A0A6A5KGX6</accession>
<feature type="compositionally biased region" description="Low complexity" evidence="5">
    <location>
        <begin position="268"/>
        <end position="279"/>
    </location>
</feature>
<dbReference type="OrthoDB" id="5801062at2759"/>
<name>A0A6A5KGX6_9PLEO</name>
<keyword evidence="8" id="KW-1185">Reference proteome</keyword>
<dbReference type="InterPro" id="IPR013882">
    <property type="entry name" value="Ctp1_C"/>
</dbReference>
<dbReference type="EMBL" id="ML975290">
    <property type="protein sequence ID" value="KAF1835249.1"/>
    <property type="molecule type" value="Genomic_DNA"/>
</dbReference>
<feature type="compositionally biased region" description="Polar residues" evidence="5">
    <location>
        <begin position="422"/>
        <end position="448"/>
    </location>
</feature>
<feature type="compositionally biased region" description="Basic and acidic residues" evidence="5">
    <location>
        <begin position="738"/>
        <end position="750"/>
    </location>
</feature>
<feature type="compositionally biased region" description="Polar residues" evidence="5">
    <location>
        <begin position="552"/>
        <end position="565"/>
    </location>
</feature>
<protein>
    <recommendedName>
        <fullName evidence="6">DNA endonuclease activator Ctp1 C-terminal domain-containing protein</fullName>
    </recommendedName>
</protein>
<feature type="compositionally biased region" description="Pro residues" evidence="5">
    <location>
        <begin position="614"/>
        <end position="624"/>
    </location>
</feature>
<organism evidence="7 8">
    <name type="scientific">Decorospora gaudefroyi</name>
    <dbReference type="NCBI Taxonomy" id="184978"/>
    <lineage>
        <taxon>Eukaryota</taxon>
        <taxon>Fungi</taxon>
        <taxon>Dikarya</taxon>
        <taxon>Ascomycota</taxon>
        <taxon>Pezizomycotina</taxon>
        <taxon>Dothideomycetes</taxon>
        <taxon>Pleosporomycetidae</taxon>
        <taxon>Pleosporales</taxon>
        <taxon>Pleosporineae</taxon>
        <taxon>Pleosporaceae</taxon>
        <taxon>Decorospora</taxon>
    </lineage>
</organism>
<feature type="compositionally biased region" description="Basic and acidic residues" evidence="5">
    <location>
        <begin position="506"/>
        <end position="517"/>
    </location>
</feature>
<feature type="region of interest" description="Disordered" evidence="5">
    <location>
        <begin position="170"/>
        <end position="630"/>
    </location>
</feature>
<keyword evidence="2" id="KW-0227">DNA damage</keyword>
<gene>
    <name evidence="7" type="ORF">BDW02DRAFT_638781</name>
</gene>
<feature type="compositionally biased region" description="Polar residues" evidence="5">
    <location>
        <begin position="243"/>
        <end position="259"/>
    </location>
</feature>
<feature type="region of interest" description="Disordered" evidence="5">
    <location>
        <begin position="738"/>
        <end position="774"/>
    </location>
</feature>
<feature type="compositionally biased region" description="Basic and acidic residues" evidence="5">
    <location>
        <begin position="311"/>
        <end position="324"/>
    </location>
</feature>
<reference evidence="7" key="1">
    <citation type="submission" date="2020-01" db="EMBL/GenBank/DDBJ databases">
        <authorList>
            <consortium name="DOE Joint Genome Institute"/>
            <person name="Haridas S."/>
            <person name="Albert R."/>
            <person name="Binder M."/>
            <person name="Bloem J."/>
            <person name="Labutti K."/>
            <person name="Salamov A."/>
            <person name="Andreopoulos B."/>
            <person name="Baker S.E."/>
            <person name="Barry K."/>
            <person name="Bills G."/>
            <person name="Bluhm B.H."/>
            <person name="Cannon C."/>
            <person name="Castanera R."/>
            <person name="Culley D.E."/>
            <person name="Daum C."/>
            <person name="Ezra D."/>
            <person name="Gonzalez J.B."/>
            <person name="Henrissat B."/>
            <person name="Kuo A."/>
            <person name="Liang C."/>
            <person name="Lipzen A."/>
            <person name="Lutzoni F."/>
            <person name="Magnuson J."/>
            <person name="Mondo S."/>
            <person name="Nolan M."/>
            <person name="Ohm R."/>
            <person name="Pangilinan J."/>
            <person name="Park H.-J."/>
            <person name="Ramirez L."/>
            <person name="Alfaro M."/>
            <person name="Sun H."/>
            <person name="Tritt A."/>
            <person name="Yoshinaga Y."/>
            <person name="Zwiers L.-H."/>
            <person name="Turgeon B.G."/>
            <person name="Goodwin S.B."/>
            <person name="Spatafora J.W."/>
            <person name="Crous P.W."/>
            <person name="Grigoriev I.V."/>
        </authorList>
    </citation>
    <scope>NUCLEOTIDE SEQUENCE</scope>
    <source>
        <strain evidence="7">P77</strain>
    </source>
</reference>
<feature type="compositionally biased region" description="Pro residues" evidence="5">
    <location>
        <begin position="574"/>
        <end position="583"/>
    </location>
</feature>
<keyword evidence="4" id="KW-0175">Coiled coil</keyword>
<dbReference type="Proteomes" id="UP000800040">
    <property type="component" value="Unassembled WGS sequence"/>
</dbReference>
<evidence type="ECO:0000313" key="8">
    <source>
        <dbReference type="Proteomes" id="UP000800040"/>
    </source>
</evidence>
<feature type="compositionally biased region" description="Pro residues" evidence="5">
    <location>
        <begin position="231"/>
        <end position="240"/>
    </location>
</feature>
<keyword evidence="3" id="KW-0539">Nucleus</keyword>
<comment type="subcellular location">
    <subcellularLocation>
        <location evidence="1">Nucleus</location>
    </subcellularLocation>
</comment>
<feature type="coiled-coil region" evidence="4">
    <location>
        <begin position="28"/>
        <end position="83"/>
    </location>
</feature>
<sequence>MADFTAWVDTNKALWTRVYDEVIQPDLEKEWKTREEKHEKALKQNEEKQQILFNHLTDEILKTARLAKENEQLRKQLETREEHNLVNENERLKPQFETRDEVVPPPHQHKTAHNVVSAVSEEEHRSLVQKFNKLDKQYRAVSQEVVYLQRKNAAVMQKNRDMKENVRAWQDYVDRQSGKRKPKNQARREEGRSRLSPAHALLDDWPPMPSSPVSMAAVRTPPSPADFGPSSPAPMAPLPRSPVGTTDTGDGNRNSTATVTPKPRAQAEDIQAQQQQDTDPAGRSVSSHIQRVISDSEHHQSGNPGSSQTTVDEHVEPTSRHEQAMDDEDDDIPEFVSERSLKRKRGPPTKSRFQIYADHSSDGTPIKPHRIKEEQYSSPPVSAYKLARNETMDLDDPAPDVLKTPRRPQREPCRAAEMLDTLRQQRSNSAPHTQTIKTENVQADNLTRTDGPAESAELPPSEALASIEVRAFSEPTQAPDTVLQPLDLNILSTASEEPSRKRPRRSEREHADKHEFLMESGEGPPLTRSEKENFRLPPHQARAHMNRRLQALKNSSTPKIQPSTKIKSEQHVFTPPPPPPPPQVSKSRPNRPDNPIPSLPLWTLKPSGPRPTTLLPPPPKPQPTHPRLRNQPVTTLTIQDFKPNPASNQGHPYAFHETVRRKADKLCLPGCTNQSCCGPTFRAFASSLAPLSAQQQDELLRDYLGGGDAYTALGVERMGSAAKDELVLQARTKKLATEAGKHREAYERPRSPPGFWRVDWPDTQERKEDRARAAEEERKVVQERWLEAHRKGGRWVFRDE</sequence>
<dbReference type="AlphaFoldDB" id="A0A6A5KGX6"/>
<dbReference type="GO" id="GO:0006281">
    <property type="term" value="P:DNA repair"/>
    <property type="evidence" value="ECO:0007669"/>
    <property type="project" value="InterPro"/>
</dbReference>
<evidence type="ECO:0000256" key="3">
    <source>
        <dbReference type="ARBA" id="ARBA00023242"/>
    </source>
</evidence>
<evidence type="ECO:0000313" key="7">
    <source>
        <dbReference type="EMBL" id="KAF1835249.1"/>
    </source>
</evidence>
<evidence type="ECO:0000256" key="2">
    <source>
        <dbReference type="ARBA" id="ARBA00022763"/>
    </source>
</evidence>
<proteinExistence type="predicted"/>
<dbReference type="GO" id="GO:0005634">
    <property type="term" value="C:nucleus"/>
    <property type="evidence" value="ECO:0007669"/>
    <property type="project" value="UniProtKB-SubCell"/>
</dbReference>
<evidence type="ECO:0000256" key="1">
    <source>
        <dbReference type="ARBA" id="ARBA00004123"/>
    </source>
</evidence>
<evidence type="ECO:0000256" key="4">
    <source>
        <dbReference type="SAM" id="Coils"/>
    </source>
</evidence>
<feature type="compositionally biased region" description="Basic and acidic residues" evidence="5">
    <location>
        <begin position="759"/>
        <end position="774"/>
    </location>
</feature>